<feature type="transmembrane region" description="Helical" evidence="6">
    <location>
        <begin position="55"/>
        <end position="75"/>
    </location>
</feature>
<evidence type="ECO:0000256" key="3">
    <source>
        <dbReference type="ARBA" id="ARBA00022989"/>
    </source>
</evidence>
<organism evidence="7 8">
    <name type="scientific">Polyplosphaeria fusca</name>
    <dbReference type="NCBI Taxonomy" id="682080"/>
    <lineage>
        <taxon>Eukaryota</taxon>
        <taxon>Fungi</taxon>
        <taxon>Dikarya</taxon>
        <taxon>Ascomycota</taxon>
        <taxon>Pezizomycotina</taxon>
        <taxon>Dothideomycetes</taxon>
        <taxon>Pleosporomycetidae</taxon>
        <taxon>Pleosporales</taxon>
        <taxon>Tetraplosphaeriaceae</taxon>
        <taxon>Polyplosphaeria</taxon>
    </lineage>
</organism>
<evidence type="ECO:0008006" key="9">
    <source>
        <dbReference type="Google" id="ProtNLM"/>
    </source>
</evidence>
<evidence type="ECO:0000256" key="6">
    <source>
        <dbReference type="SAM" id="Phobius"/>
    </source>
</evidence>
<gene>
    <name evidence="7" type="ORF">EJ04DRAFT_507316</name>
</gene>
<dbReference type="Pfam" id="PF08592">
    <property type="entry name" value="Anthrone_oxy"/>
    <property type="match status" value="1"/>
</dbReference>
<evidence type="ECO:0000256" key="4">
    <source>
        <dbReference type="ARBA" id="ARBA00023136"/>
    </source>
</evidence>
<evidence type="ECO:0000256" key="5">
    <source>
        <dbReference type="ARBA" id="ARBA00034313"/>
    </source>
</evidence>
<sequence>MVVPPLVNHATPKLLARQWLQAYQYAATFVPPLILSGTISNGVLAYLATDIKLKLLYGAAALCSWCIIPVTLLYFEPNVNGAGKWKVQQLLKEEGYYMPEKKGIMPSVNVHTAKPEARKWAEVVEMRDIASLWARLNAWRFRVTALGVVLSAVATCYW</sequence>
<accession>A0A9P4V817</accession>
<dbReference type="InterPro" id="IPR013901">
    <property type="entry name" value="Anthrone_oxy"/>
</dbReference>
<name>A0A9P4V817_9PLEO</name>
<comment type="subcellular location">
    <subcellularLocation>
        <location evidence="1">Membrane</location>
        <topology evidence="1">Multi-pass membrane protein</topology>
    </subcellularLocation>
</comment>
<keyword evidence="8" id="KW-1185">Reference proteome</keyword>
<protein>
    <recommendedName>
        <fullName evidence="9">DUF1772-domain-containing protein</fullName>
    </recommendedName>
</protein>
<dbReference type="GO" id="GO:0016020">
    <property type="term" value="C:membrane"/>
    <property type="evidence" value="ECO:0007669"/>
    <property type="project" value="UniProtKB-SubCell"/>
</dbReference>
<keyword evidence="2 6" id="KW-0812">Transmembrane</keyword>
<dbReference type="Proteomes" id="UP000799444">
    <property type="component" value="Unassembled WGS sequence"/>
</dbReference>
<dbReference type="EMBL" id="ML996097">
    <property type="protein sequence ID" value="KAF2741539.1"/>
    <property type="molecule type" value="Genomic_DNA"/>
</dbReference>
<keyword evidence="3 6" id="KW-1133">Transmembrane helix</keyword>
<dbReference type="PANTHER" id="PTHR35042:SF1">
    <property type="entry name" value="DUF1772-DOMAIN-CONTAINING PROTEIN"/>
    <property type="match status" value="1"/>
</dbReference>
<evidence type="ECO:0000256" key="1">
    <source>
        <dbReference type="ARBA" id="ARBA00004141"/>
    </source>
</evidence>
<dbReference type="AlphaFoldDB" id="A0A9P4V817"/>
<keyword evidence="4 6" id="KW-0472">Membrane</keyword>
<dbReference type="PANTHER" id="PTHR35042">
    <property type="entry name" value="ANTHRONE OXYGENASE ENCC"/>
    <property type="match status" value="1"/>
</dbReference>
<comment type="caution">
    <text evidence="7">The sequence shown here is derived from an EMBL/GenBank/DDBJ whole genome shotgun (WGS) entry which is preliminary data.</text>
</comment>
<proteinExistence type="inferred from homology"/>
<evidence type="ECO:0000313" key="7">
    <source>
        <dbReference type="EMBL" id="KAF2741539.1"/>
    </source>
</evidence>
<reference evidence="7" key="1">
    <citation type="journal article" date="2020" name="Stud. Mycol.">
        <title>101 Dothideomycetes genomes: a test case for predicting lifestyles and emergence of pathogens.</title>
        <authorList>
            <person name="Haridas S."/>
            <person name="Albert R."/>
            <person name="Binder M."/>
            <person name="Bloem J."/>
            <person name="Labutti K."/>
            <person name="Salamov A."/>
            <person name="Andreopoulos B."/>
            <person name="Baker S."/>
            <person name="Barry K."/>
            <person name="Bills G."/>
            <person name="Bluhm B."/>
            <person name="Cannon C."/>
            <person name="Castanera R."/>
            <person name="Culley D."/>
            <person name="Daum C."/>
            <person name="Ezra D."/>
            <person name="Gonzalez J."/>
            <person name="Henrissat B."/>
            <person name="Kuo A."/>
            <person name="Liang C."/>
            <person name="Lipzen A."/>
            <person name="Lutzoni F."/>
            <person name="Magnuson J."/>
            <person name="Mondo S."/>
            <person name="Nolan M."/>
            <person name="Ohm R."/>
            <person name="Pangilinan J."/>
            <person name="Park H.-J."/>
            <person name="Ramirez L."/>
            <person name="Alfaro M."/>
            <person name="Sun H."/>
            <person name="Tritt A."/>
            <person name="Yoshinaga Y."/>
            <person name="Zwiers L.-H."/>
            <person name="Turgeon B."/>
            <person name="Goodwin S."/>
            <person name="Spatafora J."/>
            <person name="Crous P."/>
            <person name="Grigoriev I."/>
        </authorList>
    </citation>
    <scope>NUCLEOTIDE SEQUENCE</scope>
    <source>
        <strain evidence="7">CBS 125425</strain>
    </source>
</reference>
<comment type="similarity">
    <text evidence="5">Belongs to the anthrone oxygenase family.</text>
</comment>
<evidence type="ECO:0000313" key="8">
    <source>
        <dbReference type="Proteomes" id="UP000799444"/>
    </source>
</evidence>
<feature type="transmembrane region" description="Helical" evidence="6">
    <location>
        <begin position="22"/>
        <end position="48"/>
    </location>
</feature>
<dbReference type="OrthoDB" id="5343383at2759"/>
<evidence type="ECO:0000256" key="2">
    <source>
        <dbReference type="ARBA" id="ARBA00022692"/>
    </source>
</evidence>